<protein>
    <recommendedName>
        <fullName evidence="1">Stage 0 sporulation protein A homolog</fullName>
    </recommendedName>
</protein>
<dbReference type="InterPro" id="IPR001789">
    <property type="entry name" value="Sig_transdc_resp-reg_receiver"/>
</dbReference>
<dbReference type="Pfam" id="PF00072">
    <property type="entry name" value="Response_reg"/>
    <property type="match status" value="1"/>
</dbReference>
<evidence type="ECO:0000256" key="1">
    <source>
        <dbReference type="ARBA" id="ARBA00018672"/>
    </source>
</evidence>
<feature type="modified residue" description="4-aspartylphosphate" evidence="3">
    <location>
        <position position="19"/>
    </location>
</feature>
<dbReference type="SUPFAM" id="SSF52172">
    <property type="entry name" value="CheY-like"/>
    <property type="match status" value="1"/>
</dbReference>
<dbReference type="Proteomes" id="UP000617402">
    <property type="component" value="Unassembled WGS sequence"/>
</dbReference>
<dbReference type="InterPro" id="IPR011006">
    <property type="entry name" value="CheY-like_superfamily"/>
</dbReference>
<dbReference type="EMBL" id="JACVHF010000029">
    <property type="protein sequence ID" value="MBC9786207.1"/>
    <property type="molecule type" value="Genomic_DNA"/>
</dbReference>
<proteinExistence type="predicted"/>
<dbReference type="PROSITE" id="PS50110">
    <property type="entry name" value="RESPONSE_REGULATORY"/>
    <property type="match status" value="1"/>
</dbReference>
<evidence type="ECO:0000256" key="2">
    <source>
        <dbReference type="ARBA" id="ARBA00024867"/>
    </source>
</evidence>
<evidence type="ECO:0000256" key="3">
    <source>
        <dbReference type="PROSITE-ProRule" id="PRU00169"/>
    </source>
</evidence>
<organism evidence="5 6">
    <name type="scientific">Heliobacterium chlorum</name>
    <dbReference type="NCBI Taxonomy" id="2698"/>
    <lineage>
        <taxon>Bacteria</taxon>
        <taxon>Bacillati</taxon>
        <taxon>Bacillota</taxon>
        <taxon>Clostridia</taxon>
        <taxon>Eubacteriales</taxon>
        <taxon>Heliobacteriaceae</taxon>
        <taxon>Heliobacterium</taxon>
    </lineage>
</organism>
<dbReference type="PANTHER" id="PTHR43228:SF1">
    <property type="entry name" value="TWO-COMPONENT RESPONSE REGULATOR ARR22"/>
    <property type="match status" value="1"/>
</dbReference>
<name>A0ABR7T7M2_HELCL</name>
<feature type="non-terminal residue" evidence="5">
    <location>
        <position position="1"/>
    </location>
</feature>
<dbReference type="RefSeq" id="WP_188041634.1">
    <property type="nucleotide sequence ID" value="NZ_JACVHF010000029.1"/>
</dbReference>
<keyword evidence="3" id="KW-0597">Phosphoprotein</keyword>
<dbReference type="InterPro" id="IPR052048">
    <property type="entry name" value="ST_Response_Regulator"/>
</dbReference>
<feature type="domain" description="Response regulatory" evidence="4">
    <location>
        <begin position="1"/>
        <end position="84"/>
    </location>
</feature>
<comment type="caution">
    <text evidence="5">The sequence shown here is derived from an EMBL/GenBank/DDBJ whole genome shotgun (WGS) entry which is preliminary data.</text>
</comment>
<dbReference type="Gene3D" id="3.40.50.2300">
    <property type="match status" value="1"/>
</dbReference>
<gene>
    <name evidence="5" type="ORF">H1S01_17225</name>
</gene>
<keyword evidence="6" id="KW-1185">Reference proteome</keyword>
<dbReference type="PANTHER" id="PTHR43228">
    <property type="entry name" value="TWO-COMPONENT RESPONSE REGULATOR"/>
    <property type="match status" value="1"/>
</dbReference>
<evidence type="ECO:0000259" key="4">
    <source>
        <dbReference type="PROSITE" id="PS50110"/>
    </source>
</evidence>
<evidence type="ECO:0000313" key="6">
    <source>
        <dbReference type="Proteomes" id="UP000617402"/>
    </source>
</evidence>
<sequence length="94" mass="10713">GSEVIALSNSNHYDLIILDIRMPDVDGLEAATQIRKLGIKTPIWFISVFSDEQIEESIHNGIASKYFCKPFDVNDFSTEVKRLFQNKKRAVLNI</sequence>
<comment type="function">
    <text evidence="2">May play the central regulatory role in sporulation. It may be an element of the effector pathway responsible for the activation of sporulation genes in response to nutritional stress. Spo0A may act in concert with spo0H (a sigma factor) to control the expression of some genes that are critical to the sporulation process.</text>
</comment>
<reference evidence="5 6" key="1">
    <citation type="submission" date="2020-07" db="EMBL/GenBank/DDBJ databases">
        <title>Draft whole-genome sequence of Heliobacterium chlorum DSM 3682, type strain.</title>
        <authorList>
            <person name="Kyndt J.A."/>
            <person name="Meyer T.E."/>
            <person name="Imhoff J.F."/>
        </authorList>
    </citation>
    <scope>NUCLEOTIDE SEQUENCE [LARGE SCALE GENOMIC DNA]</scope>
    <source>
        <strain evidence="5 6">DSM 3682</strain>
    </source>
</reference>
<evidence type="ECO:0000313" key="5">
    <source>
        <dbReference type="EMBL" id="MBC9786207.1"/>
    </source>
</evidence>
<accession>A0ABR7T7M2</accession>